<dbReference type="InterPro" id="IPR051559">
    <property type="entry name" value="HIF_prolyl_hydroxylases"/>
</dbReference>
<dbReference type="Pfam" id="PF13640">
    <property type="entry name" value="2OG-FeII_Oxy_3"/>
    <property type="match status" value="1"/>
</dbReference>
<name>A0A1V9YEV4_ACHHY</name>
<evidence type="ECO:0000256" key="6">
    <source>
        <dbReference type="ARBA" id="ARBA00023004"/>
    </source>
</evidence>
<dbReference type="InterPro" id="IPR006620">
    <property type="entry name" value="Pro_4_hyd_alph"/>
</dbReference>
<evidence type="ECO:0000256" key="4">
    <source>
        <dbReference type="ARBA" id="ARBA00022964"/>
    </source>
</evidence>
<evidence type="ECO:0000256" key="2">
    <source>
        <dbReference type="ARBA" id="ARBA00022723"/>
    </source>
</evidence>
<dbReference type="AlphaFoldDB" id="A0A1V9YEV4"/>
<dbReference type="InterPro" id="IPR005123">
    <property type="entry name" value="Oxoglu/Fe-dep_dioxygenase_dom"/>
</dbReference>
<evidence type="ECO:0000259" key="7">
    <source>
        <dbReference type="PROSITE" id="PS51471"/>
    </source>
</evidence>
<accession>A0A1V9YEV4</accession>
<dbReference type="STRING" id="1202772.A0A1V9YEV4"/>
<keyword evidence="4" id="KW-0223">Dioxygenase</keyword>
<gene>
    <name evidence="8" type="ORF">ACHHYP_13584</name>
</gene>
<evidence type="ECO:0000256" key="1">
    <source>
        <dbReference type="ARBA" id="ARBA00001961"/>
    </source>
</evidence>
<evidence type="ECO:0000256" key="3">
    <source>
        <dbReference type="ARBA" id="ARBA00022896"/>
    </source>
</evidence>
<comment type="cofactor">
    <cofactor evidence="1">
        <name>L-ascorbate</name>
        <dbReference type="ChEBI" id="CHEBI:38290"/>
    </cofactor>
</comment>
<evidence type="ECO:0000256" key="5">
    <source>
        <dbReference type="ARBA" id="ARBA00023002"/>
    </source>
</evidence>
<comment type="caution">
    <text evidence="8">The sequence shown here is derived from an EMBL/GenBank/DDBJ whole genome shotgun (WGS) entry which is preliminary data.</text>
</comment>
<dbReference type="PANTHER" id="PTHR12907">
    <property type="entry name" value="EGL NINE HOMOLOG-RELATED"/>
    <property type="match status" value="1"/>
</dbReference>
<dbReference type="GO" id="GO:0031543">
    <property type="term" value="F:peptidyl-proline dioxygenase activity"/>
    <property type="evidence" value="ECO:0007669"/>
    <property type="project" value="TreeGrafter"/>
</dbReference>
<reference evidence="8 9" key="1">
    <citation type="journal article" date="2014" name="Genome Biol. Evol.">
        <title>The secreted proteins of Achlya hypogyna and Thraustotheca clavata identify the ancestral oomycete secretome and reveal gene acquisitions by horizontal gene transfer.</title>
        <authorList>
            <person name="Misner I."/>
            <person name="Blouin N."/>
            <person name="Leonard G."/>
            <person name="Richards T.A."/>
            <person name="Lane C.E."/>
        </authorList>
    </citation>
    <scope>NUCLEOTIDE SEQUENCE [LARGE SCALE GENOMIC DNA]</scope>
    <source>
        <strain evidence="8 9">ATCC 48635</strain>
    </source>
</reference>
<dbReference type="SMART" id="SM00702">
    <property type="entry name" value="P4Hc"/>
    <property type="match status" value="1"/>
</dbReference>
<dbReference type="GO" id="GO:0031418">
    <property type="term" value="F:L-ascorbic acid binding"/>
    <property type="evidence" value="ECO:0007669"/>
    <property type="project" value="UniProtKB-KW"/>
</dbReference>
<dbReference type="PROSITE" id="PS51471">
    <property type="entry name" value="FE2OG_OXY"/>
    <property type="match status" value="1"/>
</dbReference>
<keyword evidence="6" id="KW-0408">Iron</keyword>
<keyword evidence="9" id="KW-1185">Reference proteome</keyword>
<proteinExistence type="predicted"/>
<dbReference type="EMBL" id="JNBR01001915">
    <property type="protein sequence ID" value="OQR84283.1"/>
    <property type="molecule type" value="Genomic_DNA"/>
</dbReference>
<dbReference type="PANTHER" id="PTHR12907:SF26">
    <property type="entry name" value="HIF PROLYL HYDROXYLASE, ISOFORM C"/>
    <property type="match status" value="1"/>
</dbReference>
<feature type="domain" description="Fe2OG dioxygenase" evidence="7">
    <location>
        <begin position="126"/>
        <end position="223"/>
    </location>
</feature>
<evidence type="ECO:0000313" key="8">
    <source>
        <dbReference type="EMBL" id="OQR84283.1"/>
    </source>
</evidence>
<keyword evidence="5" id="KW-0560">Oxidoreductase</keyword>
<dbReference type="SUPFAM" id="SSF51197">
    <property type="entry name" value="Clavaminate synthase-like"/>
    <property type="match status" value="1"/>
</dbReference>
<dbReference type="GO" id="GO:0008198">
    <property type="term" value="F:ferrous iron binding"/>
    <property type="evidence" value="ECO:0007669"/>
    <property type="project" value="TreeGrafter"/>
</dbReference>
<sequence length="344" mass="37823">MLLRQTTRRFTAAAAVDAQLRAVTARLPAAGAALRAQGFYVVDDAVPPALAHALRDEIAALHTADRLYPNATHVYAKGEAAPLLLEKTRIYETELLTVEAQYGHLQRWFENAALRTALNDALPTLRADRHMIKVQYNQGGGGCFPMHFDTYGDDGKCLTAVLYLNEVWQPGDGGEIVMYPFPYAPTIIAPTSGRLVLFSSQRMLHRVLPSAKPRFCLTTWMYRDASLNRAPPPVASTSGDAYVRMMAKLCASPFRAHLAKLFYADEWRASLEQSHAATPAFAAYLKSFDREMATIAAATAQMLANFAMKDTDGAVPATPAALLARIRADFQSGGIDRRDLVAWF</sequence>
<dbReference type="OrthoDB" id="76265at2759"/>
<dbReference type="Proteomes" id="UP000243579">
    <property type="component" value="Unassembled WGS sequence"/>
</dbReference>
<dbReference type="InterPro" id="IPR044862">
    <property type="entry name" value="Pro_4_hyd_alph_FE2OG_OXY"/>
</dbReference>
<keyword evidence="3" id="KW-0847">Vitamin C</keyword>
<protein>
    <recommendedName>
        <fullName evidence="7">Fe2OG dioxygenase domain-containing protein</fullName>
    </recommendedName>
</protein>
<evidence type="ECO:0000313" key="9">
    <source>
        <dbReference type="Proteomes" id="UP000243579"/>
    </source>
</evidence>
<dbReference type="Gene3D" id="2.60.120.620">
    <property type="entry name" value="q2cbj1_9rhob like domain"/>
    <property type="match status" value="1"/>
</dbReference>
<dbReference type="GO" id="GO:0071456">
    <property type="term" value="P:cellular response to hypoxia"/>
    <property type="evidence" value="ECO:0007669"/>
    <property type="project" value="TreeGrafter"/>
</dbReference>
<organism evidence="8 9">
    <name type="scientific">Achlya hypogyna</name>
    <name type="common">Oomycete</name>
    <name type="synonym">Protoachlya hypogyna</name>
    <dbReference type="NCBI Taxonomy" id="1202772"/>
    <lineage>
        <taxon>Eukaryota</taxon>
        <taxon>Sar</taxon>
        <taxon>Stramenopiles</taxon>
        <taxon>Oomycota</taxon>
        <taxon>Saprolegniomycetes</taxon>
        <taxon>Saprolegniales</taxon>
        <taxon>Achlyaceae</taxon>
        <taxon>Achlya</taxon>
    </lineage>
</organism>
<keyword evidence="2" id="KW-0479">Metal-binding</keyword>